<dbReference type="KEGG" id="rher:EHE19_011715"/>
<proteinExistence type="predicted"/>
<gene>
    <name evidence="1" type="ORF">EHE19_011715</name>
</gene>
<evidence type="ECO:0000313" key="2">
    <source>
        <dbReference type="Proteomes" id="UP000306409"/>
    </source>
</evidence>
<keyword evidence="2" id="KW-1185">Reference proteome</keyword>
<evidence type="ECO:0000313" key="1">
    <source>
        <dbReference type="EMBL" id="QNU65592.1"/>
    </source>
</evidence>
<organism evidence="1 2">
    <name type="scientific">Ruminiclostridium herbifermentans</name>
    <dbReference type="NCBI Taxonomy" id="2488810"/>
    <lineage>
        <taxon>Bacteria</taxon>
        <taxon>Bacillati</taxon>
        <taxon>Bacillota</taxon>
        <taxon>Clostridia</taxon>
        <taxon>Eubacteriales</taxon>
        <taxon>Oscillospiraceae</taxon>
        <taxon>Ruminiclostridium</taxon>
    </lineage>
</organism>
<reference evidence="1 2" key="1">
    <citation type="submission" date="2020-09" db="EMBL/GenBank/DDBJ databases">
        <title>Characterization and genome sequencing of Ruminiclostridium sp. nov. MA18.</title>
        <authorList>
            <person name="Rettenmaier R."/>
            <person name="Kowollik M.-L."/>
            <person name="Liebl W."/>
            <person name="Zverlov V."/>
        </authorList>
    </citation>
    <scope>NUCLEOTIDE SEQUENCE [LARGE SCALE GENOMIC DNA]</scope>
    <source>
        <strain evidence="1 2">MA18</strain>
    </source>
</reference>
<sequence length="45" mass="4991">MICLGVFAVYGTIFHPKVGLEMISTFAEGAAKTTFSVYRCFIEIK</sequence>
<accession>A0A7H1VJN0</accession>
<dbReference type="EMBL" id="CP061336">
    <property type="protein sequence ID" value="QNU65592.1"/>
    <property type="molecule type" value="Genomic_DNA"/>
</dbReference>
<dbReference type="Proteomes" id="UP000306409">
    <property type="component" value="Chromosome"/>
</dbReference>
<protein>
    <submittedName>
        <fullName evidence="1">Uncharacterized protein</fullName>
    </submittedName>
</protein>
<name>A0A7H1VJN0_9FIRM</name>
<dbReference type="AlphaFoldDB" id="A0A7H1VJN0"/>